<gene>
    <name evidence="5" type="ORF">SAMN03080594_103158</name>
</gene>
<name>A0A1M5AA06_9FLAO</name>
<reference evidence="6" key="1">
    <citation type="submission" date="2016-11" db="EMBL/GenBank/DDBJ databases">
        <authorList>
            <person name="Varghese N."/>
            <person name="Submissions S."/>
        </authorList>
    </citation>
    <scope>NUCLEOTIDE SEQUENCE [LARGE SCALE GENOMIC DNA]</scope>
    <source>
        <strain evidence="6">DSM 17539</strain>
    </source>
</reference>
<keyword evidence="1" id="KW-0805">Transcription regulation</keyword>
<evidence type="ECO:0000313" key="5">
    <source>
        <dbReference type="EMBL" id="SHF27118.1"/>
    </source>
</evidence>
<evidence type="ECO:0000259" key="4">
    <source>
        <dbReference type="PROSITE" id="PS01124"/>
    </source>
</evidence>
<organism evidence="5 6">
    <name type="scientific">Arenibacter palladensis</name>
    <dbReference type="NCBI Taxonomy" id="237373"/>
    <lineage>
        <taxon>Bacteria</taxon>
        <taxon>Pseudomonadati</taxon>
        <taxon>Bacteroidota</taxon>
        <taxon>Flavobacteriia</taxon>
        <taxon>Flavobacteriales</taxon>
        <taxon>Flavobacteriaceae</taxon>
        <taxon>Arenibacter</taxon>
    </lineage>
</organism>
<dbReference type="InterPro" id="IPR003313">
    <property type="entry name" value="AraC-bd"/>
</dbReference>
<evidence type="ECO:0000256" key="2">
    <source>
        <dbReference type="ARBA" id="ARBA00023125"/>
    </source>
</evidence>
<dbReference type="GO" id="GO:0043565">
    <property type="term" value="F:sequence-specific DNA binding"/>
    <property type="evidence" value="ECO:0007669"/>
    <property type="project" value="InterPro"/>
</dbReference>
<dbReference type="InterPro" id="IPR020449">
    <property type="entry name" value="Tscrpt_reg_AraC-type_HTH"/>
</dbReference>
<evidence type="ECO:0000256" key="1">
    <source>
        <dbReference type="ARBA" id="ARBA00023015"/>
    </source>
</evidence>
<dbReference type="GO" id="GO:0003700">
    <property type="term" value="F:DNA-binding transcription factor activity"/>
    <property type="evidence" value="ECO:0007669"/>
    <property type="project" value="InterPro"/>
</dbReference>
<keyword evidence="2 5" id="KW-0238">DNA-binding</keyword>
<dbReference type="EMBL" id="FQUX01000003">
    <property type="protein sequence ID" value="SHF27118.1"/>
    <property type="molecule type" value="Genomic_DNA"/>
</dbReference>
<dbReference type="Pfam" id="PF02311">
    <property type="entry name" value="AraC_binding"/>
    <property type="match status" value="1"/>
</dbReference>
<dbReference type="InterPro" id="IPR014710">
    <property type="entry name" value="RmlC-like_jellyroll"/>
</dbReference>
<dbReference type="SUPFAM" id="SSF51215">
    <property type="entry name" value="Regulatory protein AraC"/>
    <property type="match status" value="1"/>
</dbReference>
<accession>A0A1M5AA06</accession>
<dbReference type="Gene3D" id="1.10.10.60">
    <property type="entry name" value="Homeodomain-like"/>
    <property type="match status" value="1"/>
</dbReference>
<sequence length="289" mass="33791">MIKNEFEKLIKKYDKKIVIDKIVDGKYNTINNYSTILHRHVFYQIVWIAKGSGTHMIEGQNYVYSDGTIFLLAPYYLHKISYDKNVQGYVISFCDSLLDRFQNKSTLLFHNIEKAYIEVPNKEVELLNDEFKLLNHYSITNTSISQSIVQDYLHIILTKINGFKSLKENDSVQAQTNNTKILEQFVLLVRQHYTEEKQLHFYTSQLAISQKKLNQIVRNATGLTPAKFLETYILNEAARILRYSDLSVKQTVAELGYSDSSYFIKAFKKQFKKTPTEYRKSAKFNLNTK</sequence>
<dbReference type="PANTHER" id="PTHR43280:SF32">
    <property type="entry name" value="TRANSCRIPTIONAL REGULATORY PROTEIN"/>
    <property type="match status" value="1"/>
</dbReference>
<dbReference type="Gene3D" id="2.60.120.10">
    <property type="entry name" value="Jelly Rolls"/>
    <property type="match status" value="1"/>
</dbReference>
<dbReference type="OrthoDB" id="2666928at2"/>
<dbReference type="Proteomes" id="UP000184406">
    <property type="component" value="Unassembled WGS sequence"/>
</dbReference>
<dbReference type="Pfam" id="PF12833">
    <property type="entry name" value="HTH_18"/>
    <property type="match status" value="1"/>
</dbReference>
<dbReference type="InterPro" id="IPR009057">
    <property type="entry name" value="Homeodomain-like_sf"/>
</dbReference>
<feature type="domain" description="HTH araC/xylS-type" evidence="4">
    <location>
        <begin position="183"/>
        <end position="281"/>
    </location>
</feature>
<dbReference type="SUPFAM" id="SSF46689">
    <property type="entry name" value="Homeodomain-like"/>
    <property type="match status" value="1"/>
</dbReference>
<dbReference type="RefSeq" id="WP_072861781.1">
    <property type="nucleotide sequence ID" value="NZ_FQUX01000003.1"/>
</dbReference>
<dbReference type="PRINTS" id="PR00032">
    <property type="entry name" value="HTHARAC"/>
</dbReference>
<dbReference type="AlphaFoldDB" id="A0A1M5AA06"/>
<protein>
    <submittedName>
        <fullName evidence="5">AraC-type DNA-binding protein</fullName>
    </submittedName>
</protein>
<keyword evidence="3" id="KW-0804">Transcription</keyword>
<evidence type="ECO:0000256" key="3">
    <source>
        <dbReference type="ARBA" id="ARBA00023163"/>
    </source>
</evidence>
<dbReference type="SMART" id="SM00342">
    <property type="entry name" value="HTH_ARAC"/>
    <property type="match status" value="1"/>
</dbReference>
<keyword evidence="6" id="KW-1185">Reference proteome</keyword>
<proteinExistence type="predicted"/>
<evidence type="ECO:0000313" key="6">
    <source>
        <dbReference type="Proteomes" id="UP000184406"/>
    </source>
</evidence>
<dbReference type="InterPro" id="IPR018060">
    <property type="entry name" value="HTH_AraC"/>
</dbReference>
<dbReference type="PANTHER" id="PTHR43280">
    <property type="entry name" value="ARAC-FAMILY TRANSCRIPTIONAL REGULATOR"/>
    <property type="match status" value="1"/>
</dbReference>
<dbReference type="InterPro" id="IPR037923">
    <property type="entry name" value="HTH-like"/>
</dbReference>
<dbReference type="PROSITE" id="PS01124">
    <property type="entry name" value="HTH_ARAC_FAMILY_2"/>
    <property type="match status" value="1"/>
</dbReference>